<evidence type="ECO:0008006" key="4">
    <source>
        <dbReference type="Google" id="ProtNLM"/>
    </source>
</evidence>
<organism evidence="2 3">
    <name type="scientific">Cylindrotheca closterium</name>
    <dbReference type="NCBI Taxonomy" id="2856"/>
    <lineage>
        <taxon>Eukaryota</taxon>
        <taxon>Sar</taxon>
        <taxon>Stramenopiles</taxon>
        <taxon>Ochrophyta</taxon>
        <taxon>Bacillariophyta</taxon>
        <taxon>Bacillariophyceae</taxon>
        <taxon>Bacillariophycidae</taxon>
        <taxon>Bacillariales</taxon>
        <taxon>Bacillariaceae</taxon>
        <taxon>Cylindrotheca</taxon>
    </lineage>
</organism>
<name>A0AAD2JPJ4_9STRA</name>
<dbReference type="AlphaFoldDB" id="A0AAD2JPJ4"/>
<gene>
    <name evidence="2" type="ORF">CYCCA115_LOCUS22650</name>
</gene>
<evidence type="ECO:0000313" key="3">
    <source>
        <dbReference type="Proteomes" id="UP001295423"/>
    </source>
</evidence>
<evidence type="ECO:0000313" key="2">
    <source>
        <dbReference type="EMBL" id="CAJ1967176.1"/>
    </source>
</evidence>
<dbReference type="EMBL" id="CAKOGP040002314">
    <property type="protein sequence ID" value="CAJ1967176.1"/>
    <property type="molecule type" value="Genomic_DNA"/>
</dbReference>
<reference evidence="2" key="1">
    <citation type="submission" date="2023-08" db="EMBL/GenBank/DDBJ databases">
        <authorList>
            <person name="Audoor S."/>
            <person name="Bilcke G."/>
        </authorList>
    </citation>
    <scope>NUCLEOTIDE SEQUENCE</scope>
</reference>
<keyword evidence="1" id="KW-0732">Signal</keyword>
<dbReference type="Proteomes" id="UP001295423">
    <property type="component" value="Unassembled WGS sequence"/>
</dbReference>
<feature type="signal peptide" evidence="1">
    <location>
        <begin position="1"/>
        <end position="19"/>
    </location>
</feature>
<keyword evidence="3" id="KW-1185">Reference proteome</keyword>
<proteinExistence type="predicted"/>
<accession>A0AAD2JPJ4</accession>
<sequence length="172" mass="19556">MKLFTIIPLTFLAAQGAQAASLRGRGRQLVDEDEDEFVLLLESEECREFTGDLLNKIETLESFGEDAVLDFVCSDVERTLMKMNLQYITEGEGSNKCDLAFDDLLLQAQVKIVNAVGTEDSCRKELSQEFKDIQERLHLKDFKFGEEELYRPIIAQNAALALSTWQIRRGKD</sequence>
<comment type="caution">
    <text evidence="2">The sequence shown here is derived from an EMBL/GenBank/DDBJ whole genome shotgun (WGS) entry which is preliminary data.</text>
</comment>
<protein>
    <recommendedName>
        <fullName evidence="4">Secreted protein</fullName>
    </recommendedName>
</protein>
<feature type="chain" id="PRO_5042249340" description="Secreted protein" evidence="1">
    <location>
        <begin position="20"/>
        <end position="172"/>
    </location>
</feature>
<evidence type="ECO:0000256" key="1">
    <source>
        <dbReference type="SAM" id="SignalP"/>
    </source>
</evidence>